<dbReference type="CDD" id="cd09917">
    <property type="entry name" value="F-box_SF"/>
    <property type="match status" value="1"/>
</dbReference>
<dbReference type="OrthoDB" id="4080795at2759"/>
<evidence type="ECO:0000313" key="2">
    <source>
        <dbReference type="Proteomes" id="UP000182444"/>
    </source>
</evidence>
<dbReference type="RefSeq" id="XP_504678.1">
    <property type="nucleotide sequence ID" value="XM_504678.1"/>
</dbReference>
<proteinExistence type="predicted"/>
<sequence>MLPPEVVCEVAEYLDLEDLVALGLASSFWNEGIPDSVYRVALHKRCPFYDLENSPRQSWRECARVHVLRMSPNPDHWRPYMQFNRHQVSPGIFDSNGDGIPYEFCQANDKTISSCKDVCLQEGFESLVDPYGIVQHRGTTLSQSTGTSVVVMKDDHNFEGVKLCLGHETQQQSQSTAPEKRISFIKRGTIVEDHDHIVTPDVDVACTVFSSFSDNSKKYFGELNFKNAVVPFTLAYSMDQGRIKVKLFEASGKLYMTIRQLVFHKIDIYEINESKTAITYKSTWSPEEAHDEIITQRFMWYDGCVIKWSFCGKSLGQASKRLQFSTYDMREEEISTFFNCGRDDIHDLFPHPKYPRYVMIFTRGRQLTGVWDLKSRSFSVDPSSDSDVALSFPGLLNGKLGFWSYSDAYMAKLTKEQTDLDGEWIDTALFPCSAMPSLTKTLHHKFPSLARRLFGS</sequence>
<organism evidence="1 2">
    <name type="scientific">Yarrowia lipolytica</name>
    <name type="common">Candida lipolytica</name>
    <dbReference type="NCBI Taxonomy" id="4952"/>
    <lineage>
        <taxon>Eukaryota</taxon>
        <taxon>Fungi</taxon>
        <taxon>Dikarya</taxon>
        <taxon>Ascomycota</taxon>
        <taxon>Saccharomycotina</taxon>
        <taxon>Dipodascomycetes</taxon>
        <taxon>Dipodascales</taxon>
        <taxon>Dipodascales incertae sedis</taxon>
        <taxon>Yarrowia</taxon>
    </lineage>
</organism>
<dbReference type="VEuPathDB" id="FungiDB:YALI1_E38239g"/>
<dbReference type="SUPFAM" id="SSF81383">
    <property type="entry name" value="F-box domain"/>
    <property type="match status" value="1"/>
</dbReference>
<gene>
    <name evidence="1" type="ORF">YALI1_E38239g</name>
</gene>
<dbReference type="KEGG" id="yli:2912603"/>
<dbReference type="InterPro" id="IPR036047">
    <property type="entry name" value="F-box-like_dom_sf"/>
</dbReference>
<dbReference type="VEuPathDB" id="FungiDB:YALI0_E32285g"/>
<dbReference type="PROSITE" id="PS50181">
    <property type="entry name" value="FBOX"/>
    <property type="match status" value="1"/>
</dbReference>
<dbReference type="Proteomes" id="UP000182444">
    <property type="component" value="Chromosome 1E"/>
</dbReference>
<dbReference type="GeneID" id="2912603"/>
<dbReference type="AlphaFoldDB" id="A0A1D8NKX2"/>
<evidence type="ECO:0000313" key="1">
    <source>
        <dbReference type="EMBL" id="AOW06285.1"/>
    </source>
</evidence>
<protein>
    <submittedName>
        <fullName evidence="1">Uncharacterized protein</fullName>
    </submittedName>
</protein>
<dbReference type="InterPro" id="IPR001810">
    <property type="entry name" value="F-box_dom"/>
</dbReference>
<name>A0A1D8NKX2_YARLL</name>
<accession>A0A1D8NKX2</accession>
<dbReference type="SMART" id="SM00256">
    <property type="entry name" value="FBOX"/>
    <property type="match status" value="1"/>
</dbReference>
<reference evidence="1 2" key="1">
    <citation type="journal article" date="2016" name="PLoS ONE">
        <title>Sequence Assembly of Yarrowia lipolytica Strain W29/CLIB89 Shows Transposable Element Diversity.</title>
        <authorList>
            <person name="Magnan C."/>
            <person name="Yu J."/>
            <person name="Chang I."/>
            <person name="Jahn E."/>
            <person name="Kanomata Y."/>
            <person name="Wu J."/>
            <person name="Zeller M."/>
            <person name="Oakes M."/>
            <person name="Baldi P."/>
            <person name="Sandmeyer S."/>
        </authorList>
    </citation>
    <scope>NUCLEOTIDE SEQUENCE [LARGE SCALE GENOMIC DNA]</scope>
    <source>
        <strain evidence="2">CLIB89(W29)</strain>
    </source>
</reference>
<dbReference type="EMBL" id="CP017557">
    <property type="protein sequence ID" value="AOW06285.1"/>
    <property type="molecule type" value="Genomic_DNA"/>
</dbReference>